<keyword evidence="2" id="KW-1185">Reference proteome</keyword>
<comment type="caution">
    <text evidence="1">The sequence shown here is derived from an EMBL/GenBank/DDBJ whole genome shotgun (WGS) entry which is preliminary data.</text>
</comment>
<dbReference type="EMBL" id="CAJRAF010000001">
    <property type="protein sequence ID" value="CAG4992261.1"/>
    <property type="molecule type" value="Genomic_DNA"/>
</dbReference>
<name>A0A916JAB5_9BACT</name>
<dbReference type="Proteomes" id="UP000680038">
    <property type="component" value="Unassembled WGS sequence"/>
</dbReference>
<dbReference type="AlphaFoldDB" id="A0A916JAB5"/>
<evidence type="ECO:0000313" key="2">
    <source>
        <dbReference type="Proteomes" id="UP000680038"/>
    </source>
</evidence>
<reference evidence="1" key="1">
    <citation type="submission" date="2021-04" db="EMBL/GenBank/DDBJ databases">
        <authorList>
            <person name="Rodrigo-Torres L."/>
            <person name="Arahal R. D."/>
            <person name="Lucena T."/>
        </authorList>
    </citation>
    <scope>NUCLEOTIDE SEQUENCE</scope>
    <source>
        <strain evidence="1">CECT 9275</strain>
    </source>
</reference>
<gene>
    <name evidence="1" type="ORF">DYBT9275_00926</name>
</gene>
<dbReference type="RefSeq" id="WP_215237632.1">
    <property type="nucleotide sequence ID" value="NZ_CAJRAF010000001.1"/>
</dbReference>
<accession>A0A916JAB5</accession>
<evidence type="ECO:0000313" key="1">
    <source>
        <dbReference type="EMBL" id="CAG4992261.1"/>
    </source>
</evidence>
<sequence>MLQLGSNLWLLNEGKPTASVLQMSGGGGIDTSFGTSLWPQFDSLDHIRWGIGDNQPNLMRKVIHRNSIVRPLLESLRDMIYGSGIGFFKRTTGADGKPQLIPYTDTRLEEWSEATELSDYFISAINQRIDNANIFTRWQWDPVANWFTFSVSDSFVTRIGNITGKSAEYHVNPYFGHMSYFQPTETERLKAFNRLDIDYNKARTVTISHAKENIAGQPHYAFPSWWCAQDAIELANLILAFHKNGILNGYNIKYLIRMPQDYFDREGNRNADAKDVKARWSNFSDNLSKWLAGQENVNKTMLIKYLRGSDGKMLDNVDVVPLKNEMSDDAYDKVWKNSNQSIANSIGILPTLAGVNPGQGNDSGSQIRVMADFQSEYRTPIHRYLTLKPINQNLRIMGYRDVVAAVKGVQLTTLDTDPNGKQASLNTGQ</sequence>
<protein>
    <submittedName>
        <fullName evidence="1">Uncharacterized protein</fullName>
    </submittedName>
</protein>
<proteinExistence type="predicted"/>
<organism evidence="1 2">
    <name type="scientific">Dyadobacter helix</name>
    <dbReference type="NCBI Taxonomy" id="2822344"/>
    <lineage>
        <taxon>Bacteria</taxon>
        <taxon>Pseudomonadati</taxon>
        <taxon>Bacteroidota</taxon>
        <taxon>Cytophagia</taxon>
        <taxon>Cytophagales</taxon>
        <taxon>Spirosomataceae</taxon>
        <taxon>Dyadobacter</taxon>
    </lineage>
</organism>